<proteinExistence type="predicted"/>
<dbReference type="Pfam" id="PF01909">
    <property type="entry name" value="NTP_transf_2"/>
    <property type="match status" value="1"/>
</dbReference>
<dbReference type="EMBL" id="BORB01000036">
    <property type="protein sequence ID" value="GIN59107.1"/>
    <property type="molecule type" value="Genomic_DNA"/>
</dbReference>
<name>A0ABQ4KMK8_9BACI</name>
<dbReference type="SUPFAM" id="SSF81301">
    <property type="entry name" value="Nucleotidyltransferase"/>
    <property type="match status" value="1"/>
</dbReference>
<dbReference type="RefSeq" id="WP_212967057.1">
    <property type="nucleotide sequence ID" value="NZ_BORB01000036.1"/>
</dbReference>
<evidence type="ECO:0000313" key="3">
    <source>
        <dbReference type="Proteomes" id="UP000679950"/>
    </source>
</evidence>
<reference evidence="2 3" key="1">
    <citation type="submission" date="2021-03" db="EMBL/GenBank/DDBJ databases">
        <title>Antimicrobial resistance genes in bacteria isolated from Japanese honey, and their potential for conferring macrolide and lincosamide resistance in the American foulbrood pathogen Paenibacillus larvae.</title>
        <authorList>
            <person name="Okamoto M."/>
            <person name="Kumagai M."/>
            <person name="Kanamori H."/>
            <person name="Takamatsu D."/>
        </authorList>
    </citation>
    <scope>NUCLEOTIDE SEQUENCE [LARGE SCALE GENOMIC DNA]</scope>
    <source>
        <strain evidence="2 3">J8TS2</strain>
    </source>
</reference>
<gene>
    <name evidence="2" type="ORF">J8TS2_34260</name>
</gene>
<evidence type="ECO:0000259" key="1">
    <source>
        <dbReference type="Pfam" id="PF01909"/>
    </source>
</evidence>
<accession>A0ABQ4KMK8</accession>
<organism evidence="2 3">
    <name type="scientific">Lederbergia ruris</name>
    <dbReference type="NCBI Taxonomy" id="217495"/>
    <lineage>
        <taxon>Bacteria</taxon>
        <taxon>Bacillati</taxon>
        <taxon>Bacillota</taxon>
        <taxon>Bacilli</taxon>
        <taxon>Bacillales</taxon>
        <taxon>Bacillaceae</taxon>
        <taxon>Lederbergia</taxon>
    </lineage>
</organism>
<dbReference type="Proteomes" id="UP000679950">
    <property type="component" value="Unassembled WGS sequence"/>
</dbReference>
<protein>
    <submittedName>
        <fullName evidence="2">Nucleotidyltransferase</fullName>
    </submittedName>
</protein>
<comment type="caution">
    <text evidence="2">The sequence shown here is derived from an EMBL/GenBank/DDBJ whole genome shotgun (WGS) entry which is preliminary data.</text>
</comment>
<evidence type="ECO:0000313" key="2">
    <source>
        <dbReference type="EMBL" id="GIN59107.1"/>
    </source>
</evidence>
<dbReference type="CDD" id="cd05403">
    <property type="entry name" value="NT_KNTase_like"/>
    <property type="match status" value="1"/>
</dbReference>
<dbReference type="Gene3D" id="3.30.460.10">
    <property type="entry name" value="Beta Polymerase, domain 2"/>
    <property type="match status" value="1"/>
</dbReference>
<dbReference type="InterPro" id="IPR002934">
    <property type="entry name" value="Polymerase_NTP_transf_dom"/>
</dbReference>
<dbReference type="InterPro" id="IPR043519">
    <property type="entry name" value="NT_sf"/>
</dbReference>
<sequence>METSSRPVPEMAAQLVIEKHFPNCQAALLAGSVVRGEATSTSDLDIVVFDKELRSSYRESFIDFGWYIECFVHNFTSYKEFFESDCKRAKPSMPKMVSEGIIVRDANILITIKQEANELLKKGPEKWSSETIEMKRYFLTDVLDDLKGCVKREEAIFLVNTLADLTIEFILRMNRQWIDSSKWTIRALKNFDEELAKDLIAALETFYQKNEKDSIIQFVETILQPYGGLLFAGFSMGKDKNGGEEC</sequence>
<keyword evidence="3" id="KW-1185">Reference proteome</keyword>
<feature type="domain" description="Polymerase nucleotidyl transferase" evidence="1">
    <location>
        <begin position="28"/>
        <end position="53"/>
    </location>
</feature>